<organism evidence="1 2">
    <name type="scientific">Macrococcoides canis</name>
    <dbReference type="NCBI Taxonomy" id="1855823"/>
    <lineage>
        <taxon>Bacteria</taxon>
        <taxon>Bacillati</taxon>
        <taxon>Bacillota</taxon>
        <taxon>Bacilli</taxon>
        <taxon>Bacillales</taxon>
        <taxon>Staphylococcaceae</taxon>
        <taxon>Macrococcoides</taxon>
    </lineage>
</organism>
<name>A0A4R6C1J4_9STAP</name>
<sequence length="78" mass="9236">MKDLLFKDITIKYHESLQLVKDNERIVFLSKNLDEINCIVDFKIENNTVKSINIKPRFNIDITIENGVYIFNVNFVED</sequence>
<gene>
    <name evidence="1" type="ORF">ETI04_10630</name>
</gene>
<evidence type="ECO:0000313" key="1">
    <source>
        <dbReference type="EMBL" id="TDM15156.1"/>
    </source>
</evidence>
<proteinExistence type="predicted"/>
<evidence type="ECO:0000313" key="2">
    <source>
        <dbReference type="Proteomes" id="UP000294865"/>
    </source>
</evidence>
<dbReference type="Proteomes" id="UP000294865">
    <property type="component" value="Unassembled WGS sequence"/>
</dbReference>
<dbReference type="EMBL" id="SDQG01000009">
    <property type="protein sequence ID" value="TDM15156.1"/>
    <property type="molecule type" value="Genomic_DNA"/>
</dbReference>
<reference evidence="1 2" key="1">
    <citation type="submission" date="2019-01" db="EMBL/GenBank/DDBJ databases">
        <title>Draft genome sequences of Macrococcus caseolyticus, Macrococcus canis, Macrococcus bohemicus and Macrococcus goetzii.</title>
        <authorList>
            <person name="Mazhar S."/>
            <person name="Altermann E."/>
            <person name="Hill C."/>
            <person name="Mcauliffe O."/>
        </authorList>
    </citation>
    <scope>NUCLEOTIDE SEQUENCE [LARGE SCALE GENOMIC DNA]</scope>
    <source>
        <strain evidence="1 2">DPC7162</strain>
    </source>
</reference>
<accession>A0A4R6C1J4</accession>
<dbReference type="RefSeq" id="WP_133420387.1">
    <property type="nucleotide sequence ID" value="NZ_SDGP01000007.1"/>
</dbReference>
<dbReference type="AlphaFoldDB" id="A0A4R6C1J4"/>
<protein>
    <submittedName>
        <fullName evidence="1">Uncharacterized protein</fullName>
    </submittedName>
</protein>
<comment type="caution">
    <text evidence="1">The sequence shown here is derived from an EMBL/GenBank/DDBJ whole genome shotgun (WGS) entry which is preliminary data.</text>
</comment>